<keyword evidence="1" id="KW-0472">Membrane</keyword>
<accession>A0ABY9TIH1</accession>
<gene>
    <name evidence="2" type="ORF">RI845_00270</name>
</gene>
<proteinExistence type="predicted"/>
<evidence type="ECO:0000256" key="1">
    <source>
        <dbReference type="SAM" id="Phobius"/>
    </source>
</evidence>
<evidence type="ECO:0000313" key="2">
    <source>
        <dbReference type="EMBL" id="WNC68597.1"/>
    </source>
</evidence>
<keyword evidence="1" id="KW-0812">Transmembrane</keyword>
<dbReference type="Proteomes" id="UP001248581">
    <property type="component" value="Chromosome"/>
</dbReference>
<keyword evidence="3" id="KW-1185">Reference proteome</keyword>
<keyword evidence="1" id="KW-1133">Transmembrane helix</keyword>
<reference evidence="3" key="1">
    <citation type="submission" date="2023-09" db="EMBL/GenBank/DDBJ databases">
        <authorList>
            <person name="Li S."/>
            <person name="Li X."/>
            <person name="Zhang C."/>
            <person name="Zhao Z."/>
        </authorList>
    </citation>
    <scope>NUCLEOTIDE SEQUENCE [LARGE SCALE GENOMIC DNA]</scope>
    <source>
        <strain evidence="3">SQ345</strain>
    </source>
</reference>
<name>A0ABY9TIH1_9GAMM</name>
<feature type="transmembrane region" description="Helical" evidence="1">
    <location>
        <begin position="7"/>
        <end position="25"/>
    </location>
</feature>
<dbReference type="EMBL" id="CP134146">
    <property type="protein sequence ID" value="WNC68597.1"/>
    <property type="molecule type" value="Genomic_DNA"/>
</dbReference>
<sequence length="73" mass="7432">MSIAGRIAQLIIGLVVGWYGLTLVSEDGSDIFTWLPVIIGAGTILSAMFPDLIDISTNDGDSGSSSDSGGDGD</sequence>
<organism evidence="2 3">
    <name type="scientific">Thalassotalea nanhaiensis</name>
    <dbReference type="NCBI Taxonomy" id="3065648"/>
    <lineage>
        <taxon>Bacteria</taxon>
        <taxon>Pseudomonadati</taxon>
        <taxon>Pseudomonadota</taxon>
        <taxon>Gammaproteobacteria</taxon>
        <taxon>Alteromonadales</taxon>
        <taxon>Colwelliaceae</taxon>
        <taxon>Thalassotalea</taxon>
    </lineage>
</organism>
<evidence type="ECO:0000313" key="3">
    <source>
        <dbReference type="Proteomes" id="UP001248581"/>
    </source>
</evidence>
<dbReference type="RefSeq" id="WP_348387752.1">
    <property type="nucleotide sequence ID" value="NZ_CP134146.1"/>
</dbReference>
<protein>
    <submittedName>
        <fullName evidence="2">Uncharacterized protein</fullName>
    </submittedName>
</protein>
<feature type="transmembrane region" description="Helical" evidence="1">
    <location>
        <begin position="31"/>
        <end position="49"/>
    </location>
</feature>